<dbReference type="Proteomes" id="UP001172142">
    <property type="component" value="Unassembled WGS sequence"/>
</dbReference>
<accession>A0ABT8NHB2</accession>
<evidence type="ECO:0000256" key="6">
    <source>
        <dbReference type="ARBA" id="ARBA00023136"/>
    </source>
</evidence>
<dbReference type="NCBIfam" id="TIGR00786">
    <property type="entry name" value="dctM"/>
    <property type="match status" value="1"/>
</dbReference>
<evidence type="ECO:0000313" key="9">
    <source>
        <dbReference type="EMBL" id="MDN7247114.1"/>
    </source>
</evidence>
<dbReference type="InterPro" id="IPR004681">
    <property type="entry name" value="TRAP_DctM"/>
</dbReference>
<evidence type="ECO:0000256" key="5">
    <source>
        <dbReference type="ARBA" id="ARBA00022989"/>
    </source>
</evidence>
<dbReference type="Pfam" id="PF06808">
    <property type="entry name" value="DctM"/>
    <property type="match status" value="1"/>
</dbReference>
<feature type="transmembrane region" description="Helical" evidence="7">
    <location>
        <begin position="134"/>
        <end position="157"/>
    </location>
</feature>
<feature type="transmembrane region" description="Helical" evidence="7">
    <location>
        <begin position="93"/>
        <end position="122"/>
    </location>
</feature>
<keyword evidence="3" id="KW-0997">Cell inner membrane</keyword>
<feature type="transmembrane region" description="Helical" evidence="7">
    <location>
        <begin position="169"/>
        <end position="191"/>
    </location>
</feature>
<comment type="subcellular location">
    <subcellularLocation>
        <location evidence="1">Cell inner membrane</location>
        <topology evidence="1">Multi-pass membrane protein</topology>
    </subcellularLocation>
</comment>
<feature type="transmembrane region" description="Helical" evidence="7">
    <location>
        <begin position="311"/>
        <end position="341"/>
    </location>
</feature>
<evidence type="ECO:0000259" key="8">
    <source>
        <dbReference type="Pfam" id="PF06808"/>
    </source>
</evidence>
<dbReference type="PIRSF" id="PIRSF006066">
    <property type="entry name" value="HI0050"/>
    <property type="match status" value="1"/>
</dbReference>
<keyword evidence="5 7" id="KW-1133">Transmembrane helix</keyword>
<gene>
    <name evidence="9" type="ORF">QWY13_16665</name>
</gene>
<evidence type="ECO:0000256" key="4">
    <source>
        <dbReference type="ARBA" id="ARBA00022692"/>
    </source>
</evidence>
<evidence type="ECO:0000313" key="10">
    <source>
        <dbReference type="Proteomes" id="UP001172142"/>
    </source>
</evidence>
<keyword evidence="10" id="KW-1185">Reference proteome</keyword>
<dbReference type="PANTHER" id="PTHR33362:SF5">
    <property type="entry name" value="C4-DICARBOXYLATE TRAP TRANSPORTER LARGE PERMEASE PROTEIN DCTM"/>
    <property type="match status" value="1"/>
</dbReference>
<feature type="transmembrane region" description="Helical" evidence="7">
    <location>
        <begin position="353"/>
        <end position="374"/>
    </location>
</feature>
<evidence type="ECO:0000256" key="7">
    <source>
        <dbReference type="SAM" id="Phobius"/>
    </source>
</evidence>
<comment type="caution">
    <text evidence="9">The sequence shown here is derived from an EMBL/GenBank/DDBJ whole genome shotgun (WGS) entry which is preliminary data.</text>
</comment>
<reference evidence="9 10" key="1">
    <citation type="submission" date="2023-07" db="EMBL/GenBank/DDBJ databases">
        <title>Novel species in genus Planococcus.</title>
        <authorList>
            <person name="Ning S."/>
        </authorList>
    </citation>
    <scope>NUCLEOTIDE SEQUENCE [LARGE SCALE GENOMIC DNA]</scope>
    <source>
        <strain evidence="9 10">N017</strain>
    </source>
</reference>
<keyword evidence="4 7" id="KW-0812">Transmembrane</keyword>
<dbReference type="PANTHER" id="PTHR33362">
    <property type="entry name" value="SIALIC ACID TRAP TRANSPORTER PERMEASE PROTEIN SIAT-RELATED"/>
    <property type="match status" value="1"/>
</dbReference>
<keyword evidence="6 7" id="KW-0472">Membrane</keyword>
<dbReference type="RefSeq" id="WP_301857421.1">
    <property type="nucleotide sequence ID" value="NZ_JAUJWU010000005.1"/>
</dbReference>
<feature type="domain" description="TRAP C4-dicarboxylate transport system permease DctM subunit" evidence="8">
    <location>
        <begin position="6"/>
        <end position="415"/>
    </location>
</feature>
<feature type="transmembrane region" description="Helical" evidence="7">
    <location>
        <begin position="212"/>
        <end position="233"/>
    </location>
</feature>
<evidence type="ECO:0000256" key="2">
    <source>
        <dbReference type="ARBA" id="ARBA00022475"/>
    </source>
</evidence>
<protein>
    <submittedName>
        <fullName evidence="9">TRAP transporter large permease</fullName>
    </submittedName>
</protein>
<feature type="transmembrane region" description="Helical" evidence="7">
    <location>
        <begin position="6"/>
        <end position="32"/>
    </location>
</feature>
<sequence>MAIVLFVLLMVLFLINVPIAVALGLASALVFFIDGNVSLIVIMQRMFNSVDSFPLMAIPFFILAGKLMESGGISQRLIHLANVIFGRVKGGLAIVSIVACAFFAAISGSAAATTAAVGALLIPAMVKKGYDKSFSTAVQAAGGTIGIMIPPSVPLVLYGVAAGVSVSELFIAGVIPGLLVMVSLIILVYIISLIQGYGGGEKFGFVDFLKALADAFLALMMPVIILGGIYGGIFTPTEAAVVAVVYGLIVGIFIYREIKLKDLANIFTSSVVVTAVIMFIIAGASVFGYYLTRKRIPAELTELMLGVTENWIIALLIINAILLICGMFLETSAAIIILTPILVPIVSALEVDLVHFGIIMIVNLGIGFITPPVGVNLFVAANIAGTKFESLLKAIVPFIFVMIIDVILVSFIPSISLFLTGFLE</sequence>
<organism evidence="9 10">
    <name type="scientific">Planococcus shenhongbingii</name>
    <dbReference type="NCBI Taxonomy" id="3058398"/>
    <lineage>
        <taxon>Bacteria</taxon>
        <taxon>Bacillati</taxon>
        <taxon>Bacillota</taxon>
        <taxon>Bacilli</taxon>
        <taxon>Bacillales</taxon>
        <taxon>Caryophanaceae</taxon>
        <taxon>Planococcus</taxon>
    </lineage>
</organism>
<feature type="transmembrane region" description="Helical" evidence="7">
    <location>
        <begin position="394"/>
        <end position="423"/>
    </location>
</feature>
<proteinExistence type="predicted"/>
<dbReference type="InterPro" id="IPR010656">
    <property type="entry name" value="DctM"/>
</dbReference>
<feature type="transmembrane region" description="Helical" evidence="7">
    <location>
        <begin position="267"/>
        <end position="291"/>
    </location>
</feature>
<keyword evidence="2" id="KW-1003">Cell membrane</keyword>
<feature type="transmembrane region" description="Helical" evidence="7">
    <location>
        <begin position="53"/>
        <end position="73"/>
    </location>
</feature>
<evidence type="ECO:0000256" key="1">
    <source>
        <dbReference type="ARBA" id="ARBA00004429"/>
    </source>
</evidence>
<evidence type="ECO:0000256" key="3">
    <source>
        <dbReference type="ARBA" id="ARBA00022519"/>
    </source>
</evidence>
<name>A0ABT8NHB2_9BACL</name>
<feature type="transmembrane region" description="Helical" evidence="7">
    <location>
        <begin position="239"/>
        <end position="255"/>
    </location>
</feature>
<dbReference type="EMBL" id="JAUJWU010000005">
    <property type="protein sequence ID" value="MDN7247114.1"/>
    <property type="molecule type" value="Genomic_DNA"/>
</dbReference>